<keyword evidence="4" id="KW-1185">Reference proteome</keyword>
<reference evidence="3 4" key="1">
    <citation type="submission" date="2015-02" db="EMBL/GenBank/DDBJ databases">
        <authorList>
            <person name="Ju K.-S."/>
            <person name="Doroghazi J.R."/>
            <person name="Metcalf W."/>
        </authorList>
    </citation>
    <scope>NUCLEOTIDE SEQUENCE [LARGE SCALE GENOMIC DNA]</scope>
    <source>
        <strain evidence="3 4">NRRL B-16140</strain>
    </source>
</reference>
<organism evidence="3 4">
    <name type="scientific">Lentzea aerocolonigenes</name>
    <name type="common">Lechevalieria aerocolonigenes</name>
    <name type="synonym">Saccharothrix aerocolonigenes</name>
    <dbReference type="NCBI Taxonomy" id="68170"/>
    <lineage>
        <taxon>Bacteria</taxon>
        <taxon>Bacillati</taxon>
        <taxon>Actinomycetota</taxon>
        <taxon>Actinomycetes</taxon>
        <taxon>Pseudonocardiales</taxon>
        <taxon>Pseudonocardiaceae</taxon>
        <taxon>Lentzea</taxon>
    </lineage>
</organism>
<evidence type="ECO:0000256" key="1">
    <source>
        <dbReference type="ARBA" id="ARBA00006817"/>
    </source>
</evidence>
<comment type="similarity">
    <text evidence="1">Belongs to the AHA1 family.</text>
</comment>
<evidence type="ECO:0000313" key="4">
    <source>
        <dbReference type="Proteomes" id="UP000033393"/>
    </source>
</evidence>
<dbReference type="AlphaFoldDB" id="A0A0F0H1B4"/>
<evidence type="ECO:0000259" key="2">
    <source>
        <dbReference type="Pfam" id="PF08327"/>
    </source>
</evidence>
<dbReference type="InterPro" id="IPR013538">
    <property type="entry name" value="ASHA1/2-like_C"/>
</dbReference>
<dbReference type="STRING" id="68170.GCA_000974445_04689"/>
<dbReference type="Proteomes" id="UP000033393">
    <property type="component" value="Unassembled WGS sequence"/>
</dbReference>
<proteinExistence type="inferred from homology"/>
<evidence type="ECO:0000313" key="3">
    <source>
        <dbReference type="EMBL" id="KJK48052.1"/>
    </source>
</evidence>
<comment type="caution">
    <text evidence="3">The sequence shown here is derived from an EMBL/GenBank/DDBJ whole genome shotgun (WGS) entry which is preliminary data.</text>
</comment>
<dbReference type="Pfam" id="PF08327">
    <property type="entry name" value="AHSA1"/>
    <property type="match status" value="1"/>
</dbReference>
<dbReference type="InterPro" id="IPR023393">
    <property type="entry name" value="START-like_dom_sf"/>
</dbReference>
<dbReference type="RefSeq" id="WP_045312754.1">
    <property type="nucleotide sequence ID" value="NZ_JYJG01000118.1"/>
</dbReference>
<protein>
    <submittedName>
        <fullName evidence="3">ATPase</fullName>
    </submittedName>
</protein>
<accession>A0A0F0H1B4</accession>
<dbReference type="SUPFAM" id="SSF55961">
    <property type="entry name" value="Bet v1-like"/>
    <property type="match status" value="1"/>
</dbReference>
<sequence length="166" mass="18806">MNDLGTVSLNGNLATLSFERRLPFPIDRVWAAITDPAERAQWFGTTHIADGQIVIEPEDPPAPPEAKRVTGRILTWQPPTNGHAVFEHEWQQRIVEDSVVRYELRTDGDATLLTFTHRGLSERNALGFVPGTHAFLDRLRAHLDDEELPGWSERYAEVAPNYPAWK</sequence>
<dbReference type="Gene3D" id="3.30.530.20">
    <property type="match status" value="1"/>
</dbReference>
<dbReference type="OrthoDB" id="8117292at2"/>
<name>A0A0F0H1B4_LENAE</name>
<dbReference type="EMBL" id="JYJG01000118">
    <property type="protein sequence ID" value="KJK48052.1"/>
    <property type="molecule type" value="Genomic_DNA"/>
</dbReference>
<dbReference type="eggNOG" id="COG3832">
    <property type="taxonomic scope" value="Bacteria"/>
</dbReference>
<dbReference type="PATRIC" id="fig|68170.10.peg.4538"/>
<gene>
    <name evidence="3" type="ORF">UK23_18185</name>
</gene>
<feature type="domain" description="Activator of Hsp90 ATPase homologue 1/2-like C-terminal" evidence="2">
    <location>
        <begin position="24"/>
        <end position="143"/>
    </location>
</feature>